<keyword evidence="3" id="KW-1185">Reference proteome</keyword>
<gene>
    <name evidence="2" type="ORF">J2776_004031</name>
</gene>
<proteinExistence type="predicted"/>
<evidence type="ECO:0000259" key="1">
    <source>
        <dbReference type="Pfam" id="PF03869"/>
    </source>
</evidence>
<reference evidence="2 3" key="1">
    <citation type="submission" date="2023-07" db="EMBL/GenBank/DDBJ databases">
        <title>Sorghum-associated microbial communities from plants grown in Nebraska, USA.</title>
        <authorList>
            <person name="Schachtman D."/>
        </authorList>
    </citation>
    <scope>NUCLEOTIDE SEQUENCE [LARGE SCALE GENOMIC DNA]</scope>
    <source>
        <strain evidence="2 3">DS1039</strain>
    </source>
</reference>
<dbReference type="Gene3D" id="1.10.1220.10">
    <property type="entry name" value="Met repressor-like"/>
    <property type="match status" value="1"/>
</dbReference>
<feature type="domain" description="Arc-like DNA binding" evidence="1">
    <location>
        <begin position="6"/>
        <end position="45"/>
    </location>
</feature>
<accession>A0ABU1L284</accession>
<evidence type="ECO:0000313" key="2">
    <source>
        <dbReference type="EMBL" id="MDR6377331.1"/>
    </source>
</evidence>
<dbReference type="InterPro" id="IPR005569">
    <property type="entry name" value="Arc_DNA-bd_dom"/>
</dbReference>
<sequence>MSTAAQLPQMKLRLPAALKDWLMAEAEVNRRSVNAEVVYRLENSLVVAECGAEKENAPLAATGEAS</sequence>
<dbReference type="Pfam" id="PF03869">
    <property type="entry name" value="Arc"/>
    <property type="match status" value="1"/>
</dbReference>
<dbReference type="RefSeq" id="WP_310067876.1">
    <property type="nucleotide sequence ID" value="NZ_JAVDQN010000003.1"/>
</dbReference>
<dbReference type="EMBL" id="JAVDQN010000003">
    <property type="protein sequence ID" value="MDR6377331.1"/>
    <property type="molecule type" value="Genomic_DNA"/>
</dbReference>
<dbReference type="InterPro" id="IPR010985">
    <property type="entry name" value="Ribbon_hlx_hlx"/>
</dbReference>
<organism evidence="2 3">
    <name type="scientific">Paraburkholderia caledonica</name>
    <dbReference type="NCBI Taxonomy" id="134536"/>
    <lineage>
        <taxon>Bacteria</taxon>
        <taxon>Pseudomonadati</taxon>
        <taxon>Pseudomonadota</taxon>
        <taxon>Betaproteobacteria</taxon>
        <taxon>Burkholderiales</taxon>
        <taxon>Burkholderiaceae</taxon>
        <taxon>Paraburkholderia</taxon>
    </lineage>
</organism>
<dbReference type="SUPFAM" id="SSF47598">
    <property type="entry name" value="Ribbon-helix-helix"/>
    <property type="match status" value="1"/>
</dbReference>
<comment type="caution">
    <text evidence="2">The sequence shown here is derived from an EMBL/GenBank/DDBJ whole genome shotgun (WGS) entry which is preliminary data.</text>
</comment>
<evidence type="ECO:0000313" key="3">
    <source>
        <dbReference type="Proteomes" id="UP001185254"/>
    </source>
</evidence>
<dbReference type="InterPro" id="IPR013321">
    <property type="entry name" value="Arc_rbn_hlx_hlx"/>
</dbReference>
<name>A0ABU1L284_9BURK</name>
<protein>
    <recommendedName>
        <fullName evidence="1">Arc-like DNA binding domain-containing protein</fullName>
    </recommendedName>
</protein>
<dbReference type="Proteomes" id="UP001185254">
    <property type="component" value="Unassembled WGS sequence"/>
</dbReference>